<evidence type="ECO:0000256" key="1">
    <source>
        <dbReference type="SAM" id="MobiDB-lite"/>
    </source>
</evidence>
<evidence type="ECO:0000313" key="3">
    <source>
        <dbReference type="WBParaSite" id="ALUE_0000021701-mRNA-1"/>
    </source>
</evidence>
<feature type="region of interest" description="Disordered" evidence="1">
    <location>
        <begin position="30"/>
        <end position="52"/>
    </location>
</feature>
<accession>A0A0M3HFC2</accession>
<dbReference type="AlphaFoldDB" id="A0A0M3HFC2"/>
<name>A0A0M3HFC2_ASCLU</name>
<organism evidence="2 3">
    <name type="scientific">Ascaris lumbricoides</name>
    <name type="common">Giant roundworm</name>
    <dbReference type="NCBI Taxonomy" id="6252"/>
    <lineage>
        <taxon>Eukaryota</taxon>
        <taxon>Metazoa</taxon>
        <taxon>Ecdysozoa</taxon>
        <taxon>Nematoda</taxon>
        <taxon>Chromadorea</taxon>
        <taxon>Rhabditida</taxon>
        <taxon>Spirurina</taxon>
        <taxon>Ascaridomorpha</taxon>
        <taxon>Ascaridoidea</taxon>
        <taxon>Ascarididae</taxon>
        <taxon>Ascaris</taxon>
    </lineage>
</organism>
<evidence type="ECO:0000313" key="2">
    <source>
        <dbReference type="Proteomes" id="UP000036681"/>
    </source>
</evidence>
<dbReference type="WBParaSite" id="ALUE_0000021701-mRNA-1">
    <property type="protein sequence ID" value="ALUE_0000021701-mRNA-1"/>
    <property type="gene ID" value="ALUE_0000021701"/>
</dbReference>
<protein>
    <submittedName>
        <fullName evidence="3">Uncharacterized protein</fullName>
    </submittedName>
</protein>
<dbReference type="Proteomes" id="UP000036681">
    <property type="component" value="Unplaced"/>
</dbReference>
<sequence>MKKTQFFDDLIRGIWKRTWDDNNNNKNLQRAQRISFLSKTDGTNEEKMRSGG</sequence>
<feature type="compositionally biased region" description="Polar residues" evidence="1">
    <location>
        <begin position="30"/>
        <end position="41"/>
    </location>
</feature>
<feature type="compositionally biased region" description="Basic and acidic residues" evidence="1">
    <location>
        <begin position="42"/>
        <end position="52"/>
    </location>
</feature>
<proteinExistence type="predicted"/>
<keyword evidence="2" id="KW-1185">Reference proteome</keyword>
<reference evidence="3" key="1">
    <citation type="submission" date="2017-02" db="UniProtKB">
        <authorList>
            <consortium name="WormBaseParasite"/>
        </authorList>
    </citation>
    <scope>IDENTIFICATION</scope>
</reference>